<name>A0A2I0HN66_PUNGR</name>
<accession>A0A2I0HN66</accession>
<proteinExistence type="predicted"/>
<protein>
    <submittedName>
        <fullName evidence="1">Uncharacterized protein</fullName>
    </submittedName>
</protein>
<evidence type="ECO:0000313" key="1">
    <source>
        <dbReference type="EMBL" id="PKI33111.1"/>
    </source>
</evidence>
<keyword evidence="2" id="KW-1185">Reference proteome</keyword>
<dbReference type="Proteomes" id="UP000233551">
    <property type="component" value="Unassembled WGS sequence"/>
</dbReference>
<dbReference type="AlphaFoldDB" id="A0A2I0HN66"/>
<reference evidence="1 2" key="1">
    <citation type="submission" date="2017-11" db="EMBL/GenBank/DDBJ databases">
        <title>De-novo sequencing of pomegranate (Punica granatum L.) genome.</title>
        <authorList>
            <person name="Akparov Z."/>
            <person name="Amiraslanov A."/>
            <person name="Hajiyeva S."/>
            <person name="Abbasov M."/>
            <person name="Kaur K."/>
            <person name="Hamwieh A."/>
            <person name="Solovyev V."/>
            <person name="Salamov A."/>
            <person name="Braich B."/>
            <person name="Kosarev P."/>
            <person name="Mahmoud A."/>
            <person name="Hajiyev E."/>
            <person name="Babayeva S."/>
            <person name="Izzatullayeva V."/>
            <person name="Mammadov A."/>
            <person name="Mammadov A."/>
            <person name="Sharifova S."/>
            <person name="Ojaghi J."/>
            <person name="Eynullazada K."/>
            <person name="Bayramov B."/>
            <person name="Abdulazimova A."/>
            <person name="Shahmuradov I."/>
        </authorList>
    </citation>
    <scope>NUCLEOTIDE SEQUENCE [LARGE SCALE GENOMIC DNA]</scope>
    <source>
        <strain evidence="2">cv. AG2017</strain>
        <tissue evidence="1">Leaf</tissue>
    </source>
</reference>
<evidence type="ECO:0000313" key="2">
    <source>
        <dbReference type="Proteomes" id="UP000233551"/>
    </source>
</evidence>
<dbReference type="EMBL" id="PGOL01006963">
    <property type="protein sequence ID" value="PKI33111.1"/>
    <property type="molecule type" value="Genomic_DNA"/>
</dbReference>
<organism evidence="1 2">
    <name type="scientific">Punica granatum</name>
    <name type="common">Pomegranate</name>
    <dbReference type="NCBI Taxonomy" id="22663"/>
    <lineage>
        <taxon>Eukaryota</taxon>
        <taxon>Viridiplantae</taxon>
        <taxon>Streptophyta</taxon>
        <taxon>Embryophyta</taxon>
        <taxon>Tracheophyta</taxon>
        <taxon>Spermatophyta</taxon>
        <taxon>Magnoliopsida</taxon>
        <taxon>eudicotyledons</taxon>
        <taxon>Gunneridae</taxon>
        <taxon>Pentapetalae</taxon>
        <taxon>rosids</taxon>
        <taxon>malvids</taxon>
        <taxon>Myrtales</taxon>
        <taxon>Lythraceae</taxon>
        <taxon>Punica</taxon>
    </lineage>
</organism>
<comment type="caution">
    <text evidence="1">The sequence shown here is derived from an EMBL/GenBank/DDBJ whole genome shotgun (WGS) entry which is preliminary data.</text>
</comment>
<sequence length="153" mass="17115">MPRSSWSASDAVLDRVLSLSWRVPLGGSVFLKSASVPIAEGGLGPFFDQERDRARSPVADGLGHAMFVGAVACDLSWREDRSSVIGVQGVGMSELPLRLWLADHFLIIFSSLSAKVCRSWFVETRWDPRGLTDFIEARTRDRARRLLPRRKED</sequence>
<gene>
    <name evidence="1" type="ORF">CRG98_046498</name>
</gene>